<sequence length="38" mass="4298">MARFYADEQFPLPVVELLRNLGHDVLTVQEAGNANQQI</sequence>
<protein>
    <recommendedName>
        <fullName evidence="1">DUF5615 domain-containing protein</fullName>
    </recommendedName>
</protein>
<dbReference type="Proteomes" id="UP000289660">
    <property type="component" value="Unassembled WGS sequence"/>
</dbReference>
<evidence type="ECO:0000259" key="1">
    <source>
        <dbReference type="Pfam" id="PF18480"/>
    </source>
</evidence>
<dbReference type="EMBL" id="BIFY01000007">
    <property type="protein sequence ID" value="GCE58748.1"/>
    <property type="molecule type" value="Genomic_DNA"/>
</dbReference>
<dbReference type="RefSeq" id="WP_002737600.1">
    <property type="nucleotide sequence ID" value="NZ_BIFY01000007.1"/>
</dbReference>
<name>A0A402D990_MICAE</name>
<dbReference type="AlphaFoldDB" id="A0A402D990"/>
<feature type="domain" description="DUF5615" evidence="1">
    <location>
        <begin position="3"/>
        <end position="34"/>
    </location>
</feature>
<evidence type="ECO:0000313" key="2">
    <source>
        <dbReference type="EMBL" id="GCE58748.1"/>
    </source>
</evidence>
<gene>
    <name evidence="2" type="ORF">MiAbB_00658</name>
</gene>
<reference evidence="3" key="1">
    <citation type="submission" date="2018-12" db="EMBL/GenBank/DDBJ databases">
        <title>Genome sequence of Microcystis aeruginosa NIES-4285.</title>
        <authorList>
            <person name="Tanabe Y."/>
        </authorList>
    </citation>
    <scope>NUCLEOTIDE SEQUENCE [LARGE SCALE GENOMIC DNA]</scope>
    <source>
        <strain evidence="3">NIES-4285</strain>
    </source>
</reference>
<dbReference type="Pfam" id="PF18480">
    <property type="entry name" value="DUF5615"/>
    <property type="match status" value="1"/>
</dbReference>
<comment type="caution">
    <text evidence="2">The sequence shown here is derived from an EMBL/GenBank/DDBJ whole genome shotgun (WGS) entry which is preliminary data.</text>
</comment>
<accession>A0A402D990</accession>
<proteinExistence type="predicted"/>
<organism evidence="2 3">
    <name type="scientific">Microcystis aeruginosa NIES-4285</name>
    <dbReference type="NCBI Taxonomy" id="2497681"/>
    <lineage>
        <taxon>Bacteria</taxon>
        <taxon>Bacillati</taxon>
        <taxon>Cyanobacteriota</taxon>
        <taxon>Cyanophyceae</taxon>
        <taxon>Oscillatoriophycideae</taxon>
        <taxon>Chroococcales</taxon>
        <taxon>Microcystaceae</taxon>
        <taxon>Microcystis</taxon>
    </lineage>
</organism>
<evidence type="ECO:0000313" key="3">
    <source>
        <dbReference type="Proteomes" id="UP000289660"/>
    </source>
</evidence>
<dbReference type="InterPro" id="IPR041049">
    <property type="entry name" value="DUF5615"/>
</dbReference>